<dbReference type="InterPro" id="IPR035987">
    <property type="entry name" value="Ribosomal_uS8_sf"/>
</dbReference>
<dbReference type="GO" id="GO:0003735">
    <property type="term" value="F:structural constituent of ribosome"/>
    <property type="evidence" value="ECO:0007669"/>
    <property type="project" value="InterPro"/>
</dbReference>
<dbReference type="AlphaFoldDB" id="A0A5M9JWN0"/>
<evidence type="ECO:0000313" key="5">
    <source>
        <dbReference type="Proteomes" id="UP000322873"/>
    </source>
</evidence>
<dbReference type="SUPFAM" id="SSF56047">
    <property type="entry name" value="Ribosomal protein S8"/>
    <property type="match status" value="1"/>
</dbReference>
<dbReference type="Pfam" id="PF00410">
    <property type="entry name" value="Ribosomal_S8"/>
    <property type="match status" value="1"/>
</dbReference>
<proteinExistence type="inferred from homology"/>
<evidence type="ECO:0000256" key="3">
    <source>
        <dbReference type="ARBA" id="ARBA00023274"/>
    </source>
</evidence>
<dbReference type="Gene3D" id="3.30.1370.30">
    <property type="match status" value="1"/>
</dbReference>
<comment type="similarity">
    <text evidence="1">Belongs to the universal ribosomal protein uS8 family.</text>
</comment>
<keyword evidence="2" id="KW-0689">Ribosomal protein</keyword>
<evidence type="ECO:0000313" key="4">
    <source>
        <dbReference type="EMBL" id="KAA8573057.1"/>
    </source>
</evidence>
<name>A0A5M9JWN0_MONFR</name>
<dbReference type="Proteomes" id="UP000322873">
    <property type="component" value="Unassembled WGS sequence"/>
</dbReference>
<protein>
    <recommendedName>
        <fullName evidence="6">40S ribosomal protein S22</fullName>
    </recommendedName>
</protein>
<evidence type="ECO:0000256" key="1">
    <source>
        <dbReference type="ARBA" id="ARBA00006471"/>
    </source>
</evidence>
<dbReference type="InterPro" id="IPR000630">
    <property type="entry name" value="Ribosomal_uS8"/>
</dbReference>
<comment type="caution">
    <text evidence="4">The sequence shown here is derived from an EMBL/GenBank/DDBJ whole genome shotgun (WGS) entry which is preliminary data.</text>
</comment>
<dbReference type="GO" id="GO:0005840">
    <property type="term" value="C:ribosome"/>
    <property type="evidence" value="ECO:0007669"/>
    <property type="project" value="UniProtKB-KW"/>
</dbReference>
<reference evidence="4 5" key="1">
    <citation type="submission" date="2019-06" db="EMBL/GenBank/DDBJ databases">
        <title>Genome Sequence of the Brown Rot Fungal Pathogen Monilinia fructicola.</title>
        <authorList>
            <person name="De Miccolis Angelini R.M."/>
            <person name="Landi L."/>
            <person name="Abate D."/>
            <person name="Pollastro S."/>
            <person name="Romanazzi G."/>
            <person name="Faretra F."/>
        </authorList>
    </citation>
    <scope>NUCLEOTIDE SEQUENCE [LARGE SCALE GENOMIC DNA]</scope>
    <source>
        <strain evidence="4 5">Mfrc123</strain>
    </source>
</reference>
<dbReference type="GO" id="GO:1990904">
    <property type="term" value="C:ribonucleoprotein complex"/>
    <property type="evidence" value="ECO:0007669"/>
    <property type="project" value="UniProtKB-KW"/>
</dbReference>
<organism evidence="4 5">
    <name type="scientific">Monilinia fructicola</name>
    <name type="common">Brown rot fungus</name>
    <name type="synonym">Ciboria fructicola</name>
    <dbReference type="NCBI Taxonomy" id="38448"/>
    <lineage>
        <taxon>Eukaryota</taxon>
        <taxon>Fungi</taxon>
        <taxon>Dikarya</taxon>
        <taxon>Ascomycota</taxon>
        <taxon>Pezizomycotina</taxon>
        <taxon>Leotiomycetes</taxon>
        <taxon>Helotiales</taxon>
        <taxon>Sclerotiniaceae</taxon>
        <taxon>Monilinia</taxon>
    </lineage>
</organism>
<gene>
    <name evidence="4" type="ORF">EYC84_003592</name>
</gene>
<keyword evidence="5" id="KW-1185">Reference proteome</keyword>
<dbReference type="GO" id="GO:0006412">
    <property type="term" value="P:translation"/>
    <property type="evidence" value="ECO:0007669"/>
    <property type="project" value="InterPro"/>
</dbReference>
<dbReference type="PANTHER" id="PTHR11758">
    <property type="entry name" value="40S RIBOSOMAL PROTEIN S15A"/>
    <property type="match status" value="1"/>
</dbReference>
<dbReference type="FunFam" id="3.30.1370.30:FF:000001">
    <property type="entry name" value="40S ribosomal protein S15a"/>
    <property type="match status" value="1"/>
</dbReference>
<evidence type="ECO:0000256" key="2">
    <source>
        <dbReference type="ARBA" id="ARBA00022980"/>
    </source>
</evidence>
<keyword evidence="3" id="KW-0687">Ribonucleoprotein</keyword>
<accession>A0A5M9JWN0</accession>
<evidence type="ECO:0008006" key="6">
    <source>
        <dbReference type="Google" id="ProtNLM"/>
    </source>
</evidence>
<dbReference type="VEuPathDB" id="FungiDB:MFRU_027g00550"/>
<dbReference type="EMBL" id="VICG01000004">
    <property type="protein sequence ID" value="KAA8573057.1"/>
    <property type="molecule type" value="Genomic_DNA"/>
</dbReference>
<sequence>MVKTSVLNDALNAINNAEKAGKRQVLIRPSSKVIVKFLGVMQKHGYIGEFEESQQDRCYLPKIQRQDRGLREVGCQAFAIPSIRTHRPHHLRWYHGPRGGQTQARCRKGPRFLLLDGKYKQRDTNYHERCSHLGFPASGVEVISKDRSLNIPNSVLLTRIARILLMKNRLVYAKSQFDFMFP</sequence>